<dbReference type="InterPro" id="IPR011989">
    <property type="entry name" value="ARM-like"/>
</dbReference>
<dbReference type="PANTHER" id="PTHR31691:SF1">
    <property type="entry name" value="ROTATIN"/>
    <property type="match status" value="1"/>
</dbReference>
<dbReference type="PANTHER" id="PTHR31691">
    <property type="entry name" value="ROTATIN"/>
    <property type="match status" value="1"/>
</dbReference>
<dbReference type="GO" id="GO:0005814">
    <property type="term" value="C:centriole"/>
    <property type="evidence" value="ECO:0007669"/>
    <property type="project" value="TreeGrafter"/>
</dbReference>
<sequence>ESINVQVATEINSKRYKKINFFLLNKVFYQYVTFGLFDRSLQVKKQCEKILLHLIQCELLVPDNFRLKLTQLIVIYMPFIQCLASQVETLGQFILKMSDDLLTPTINSAQSKQTEESLKLFLSPAIERLRSSMRYLYSKDKNLRKKGFLQTIGFLTKYHRMNQNDLNDDTFQDSCHQTFNLSEFYQRFLPDKYSDIAVRLKRTNRTFVMANQESNGSIFHTDNLLKIFNIFTSDSVDLEIKQNAGEQLAIMISTGDQRLHKAFINLDGINYCIRLLKKSLIDQTKQNLFLNNIHIETLNKIQASCISCLCNLFYWNKEIRQLYLFDIELYRLIIKCLIISLKIDLKLNQDRDITLSSTLDPNIDLSIYSNIKEDLSIILFLFLYNQVACLDYYNNNNNDFKNKFDLSQNLKDYLIVPFSLKTEQFELKQLEKEMFKTYELNYKLEYLIKKKVELYNQEISLSVNSNENSRLDLVRVLNRKFRLYWNFEWHGGSLLKLYNDLINNENLVNDSTNLNQIFNENLLLDKVDKFMVKYASPFCIFQQFCQSIKNCSTHTDALNLFDLIDVLVCLISECEIELEKESNDDFYVKNNLKYFFDRLNCDWHLSLNRFASILPSAKSKMDQALFSCSFRSIGKMLHLQAKFYDSISIKNFDPNFLSIDKWLFNMVYTNSSTLLIMIKQFLVNYESDETRINSNLVPLCELVRIYYDRLATSTSLLKDQIKMPSYELLKICIDQMQACEIEKFRNLNKLAILINLISSLLRVTISPLENDIIQENNVQIYIQLIKSLVQIINIFNIGRGGLSLSFMGNFITKTAHVSLLQLVKNCLIMGDNQFRIEIVRAVLCLKDEKNNLNGSSWLIPLLLHREPQIRSISFSLISLLILVPYARKKLLTNKSSIWSIGFNVLLNQYESSSVRTQACAFLINLTQCISLNIETDSHDLFVLRAQELQNLLEEVNFYKKIAYILSTFYPYDTYVFNDLVEQNKSSDISICSPLLVSSICQLLYNLSIILNKDALMMVNKNSIVKLLVSYVKPLHLLTSCRNAKDFKLSDDLIYMLQMICKYLNLCCQLDQNCVLMFLNESDNNNRFDLIFDLIECLTINTKDKIKLRPFFSVLFELLSTFLNLNEDKSTIEMCLIVISKCWQILTNYLLNDLLADEDSNDQINLNLIENGLKFYSIYLAKLTQLVNSNSSNNLKILFDNILYLFDLNESNLEDKSIGSQLTLKLIKLFDKYFMVDYSLSNMKIIIANVLKGLFVLSNTAKKTAFESGLIETIIEHLKHTHSKLNLKSLGSSKIALKENVLIIDLQQCLLILKYLMCNNLEIKESLCKIGIHSLIHSFWCWSIQDVNLLKSSLSTLCTFTANNKLGVNAMSQASITASTSNASNSFTGSTSSLTSNQSNYSNLSLLATIIKSLQKSLVNQQLKSSFIIQKYSFSLLANCAQSNECKNLIWKSNLIQDFTQLDFQLIKLNSVKFNFKLEKLWLYFLVSLSFSQDGQQFFIKVDNNLLQVIIKFLDPMLFTQQNDFQQQQIDLIQYLSLLILRNLSFNSSNKSKLLSNADYINTIIQYLAKNKSEKFHLLSLSALDSLLYDYQKSKVLLKNCLKYLVELNEFYYTKKKTHHHPHQDQESQQQKILNLTNNLIKILNEQ</sequence>
<gene>
    <name evidence="1" type="ORF">OXX778_LOCUS14537</name>
</gene>
<dbReference type="GO" id="GO:0005813">
    <property type="term" value="C:centrosome"/>
    <property type="evidence" value="ECO:0007669"/>
    <property type="project" value="InterPro"/>
</dbReference>
<dbReference type="InterPro" id="IPR030791">
    <property type="entry name" value="Rotatin"/>
</dbReference>
<dbReference type="Gene3D" id="1.25.10.10">
    <property type="entry name" value="Leucine-rich Repeat Variant"/>
    <property type="match status" value="1"/>
</dbReference>
<dbReference type="GO" id="GO:0010457">
    <property type="term" value="P:centriole-centriole cohesion"/>
    <property type="evidence" value="ECO:0007669"/>
    <property type="project" value="TreeGrafter"/>
</dbReference>
<dbReference type="GO" id="GO:0007099">
    <property type="term" value="P:centriole replication"/>
    <property type="evidence" value="ECO:0007669"/>
    <property type="project" value="TreeGrafter"/>
</dbReference>
<dbReference type="InterPro" id="IPR016024">
    <property type="entry name" value="ARM-type_fold"/>
</dbReference>
<dbReference type="Proteomes" id="UP000663879">
    <property type="component" value="Unassembled WGS sequence"/>
</dbReference>
<evidence type="ECO:0008006" key="3">
    <source>
        <dbReference type="Google" id="ProtNLM"/>
    </source>
</evidence>
<dbReference type="GO" id="GO:0032053">
    <property type="term" value="P:ciliary basal body organization"/>
    <property type="evidence" value="ECO:0007669"/>
    <property type="project" value="TreeGrafter"/>
</dbReference>
<organism evidence="1 2">
    <name type="scientific">Brachionus calyciflorus</name>
    <dbReference type="NCBI Taxonomy" id="104777"/>
    <lineage>
        <taxon>Eukaryota</taxon>
        <taxon>Metazoa</taxon>
        <taxon>Spiralia</taxon>
        <taxon>Gnathifera</taxon>
        <taxon>Rotifera</taxon>
        <taxon>Eurotatoria</taxon>
        <taxon>Monogononta</taxon>
        <taxon>Pseudotrocha</taxon>
        <taxon>Ploima</taxon>
        <taxon>Brachionidae</taxon>
        <taxon>Brachionus</taxon>
    </lineage>
</organism>
<comment type="caution">
    <text evidence="1">The sequence shown here is derived from an EMBL/GenBank/DDBJ whole genome shotgun (WGS) entry which is preliminary data.</text>
</comment>
<dbReference type="GO" id="GO:0036064">
    <property type="term" value="C:ciliary basal body"/>
    <property type="evidence" value="ECO:0007669"/>
    <property type="project" value="InterPro"/>
</dbReference>
<protein>
    <recommendedName>
        <fullName evidence="3">Rotatin</fullName>
    </recommendedName>
</protein>
<keyword evidence="2" id="KW-1185">Reference proteome</keyword>
<dbReference type="SUPFAM" id="SSF48371">
    <property type="entry name" value="ARM repeat"/>
    <property type="match status" value="1"/>
</dbReference>
<name>A0A814DWM1_9BILA</name>
<dbReference type="EMBL" id="CAJNOC010003011">
    <property type="protein sequence ID" value="CAF0962770.1"/>
    <property type="molecule type" value="Genomic_DNA"/>
</dbReference>
<evidence type="ECO:0000313" key="1">
    <source>
        <dbReference type="EMBL" id="CAF0962770.1"/>
    </source>
</evidence>
<proteinExistence type="predicted"/>
<accession>A0A814DWM1</accession>
<reference evidence="1" key="1">
    <citation type="submission" date="2021-02" db="EMBL/GenBank/DDBJ databases">
        <authorList>
            <person name="Nowell W R."/>
        </authorList>
    </citation>
    <scope>NUCLEOTIDE SEQUENCE</scope>
    <source>
        <strain evidence="1">Ploen Becks lab</strain>
    </source>
</reference>
<feature type="non-terminal residue" evidence="1">
    <location>
        <position position="1"/>
    </location>
</feature>
<dbReference type="OrthoDB" id="428850at2759"/>
<evidence type="ECO:0000313" key="2">
    <source>
        <dbReference type="Proteomes" id="UP000663879"/>
    </source>
</evidence>